<gene>
    <name evidence="2" type="ORF">HMPREF9719_01090</name>
</gene>
<proteinExistence type="predicted"/>
<accession>K0YQZ3</accession>
<protein>
    <submittedName>
        <fullName evidence="2">Uncharacterized protein</fullName>
    </submittedName>
</protein>
<keyword evidence="3" id="KW-1185">Reference proteome</keyword>
<dbReference type="Proteomes" id="UP000006078">
    <property type="component" value="Unassembled WGS sequence"/>
</dbReference>
<reference evidence="2 3" key="1">
    <citation type="submission" date="2012-08" db="EMBL/GenBank/DDBJ databases">
        <title>The Genome Sequence of Turicella otitidis ATCC 51513.</title>
        <authorList>
            <consortium name="The Broad Institute Genome Sequencing Platform"/>
            <person name="Earl A."/>
            <person name="Ward D."/>
            <person name="Feldgarden M."/>
            <person name="Gevers D."/>
            <person name="Huys G."/>
            <person name="Walker B."/>
            <person name="Young S.K."/>
            <person name="Zeng Q."/>
            <person name="Gargeya S."/>
            <person name="Fitzgerald M."/>
            <person name="Haas B."/>
            <person name="Abouelleil A."/>
            <person name="Alvarado L."/>
            <person name="Arachchi H.M."/>
            <person name="Berlin A.M."/>
            <person name="Chapman S.B."/>
            <person name="Goldberg J."/>
            <person name="Griggs A."/>
            <person name="Gujja S."/>
            <person name="Hansen M."/>
            <person name="Howarth C."/>
            <person name="Imamovic A."/>
            <person name="Larimer J."/>
            <person name="McCowen C."/>
            <person name="Montmayeur A."/>
            <person name="Murphy C."/>
            <person name="Neiman D."/>
            <person name="Pearson M."/>
            <person name="Priest M."/>
            <person name="Roberts A."/>
            <person name="Saif S."/>
            <person name="Shea T."/>
            <person name="Sisk P."/>
            <person name="Sykes S."/>
            <person name="Wortman J."/>
            <person name="Nusbaum C."/>
            <person name="Birren B."/>
        </authorList>
    </citation>
    <scope>NUCLEOTIDE SEQUENCE [LARGE SCALE GENOMIC DNA]</scope>
    <source>
        <strain evidence="2 3">ATCC 51513</strain>
    </source>
</reference>
<dbReference type="HOGENOM" id="CLU_1165412_0_0_11"/>
<feature type="region of interest" description="Disordered" evidence="1">
    <location>
        <begin position="132"/>
        <end position="157"/>
    </location>
</feature>
<evidence type="ECO:0000313" key="2">
    <source>
        <dbReference type="EMBL" id="EJZ81954.1"/>
    </source>
</evidence>
<dbReference type="EMBL" id="AHAE01000048">
    <property type="protein sequence ID" value="EJZ81954.1"/>
    <property type="molecule type" value="Genomic_DNA"/>
</dbReference>
<evidence type="ECO:0000256" key="1">
    <source>
        <dbReference type="SAM" id="MobiDB-lite"/>
    </source>
</evidence>
<feature type="region of interest" description="Disordered" evidence="1">
    <location>
        <begin position="1"/>
        <end position="21"/>
    </location>
</feature>
<feature type="region of interest" description="Disordered" evidence="1">
    <location>
        <begin position="36"/>
        <end position="71"/>
    </location>
</feature>
<dbReference type="AlphaFoldDB" id="K0YQZ3"/>
<sequence length="238" mass="26075">MRKTPGQRPGATPLGGAAGNRTRVLRHRARASPCAVCDRSVSRPSGLRKRIRTMGPASGRSPVEAPEARPRRQVPLVDASHRARDSARADRHALASLRSEGVVALSVLLGAYEIAATLQRWSPACTGTLPLARSTESKPISPVQPLPRTQPGDASGGVRRLAEDRYYPCRFRQTTPLVARLFARDLARFTRNGSFSSYKFRRQYTDLTRSSPLSAEVRRVGGHMGPLRPIPKRLDVSP</sequence>
<organism evidence="2 3">
    <name type="scientific">Corynebacterium otitidis ATCC 51513</name>
    <dbReference type="NCBI Taxonomy" id="883169"/>
    <lineage>
        <taxon>Bacteria</taxon>
        <taxon>Bacillati</taxon>
        <taxon>Actinomycetota</taxon>
        <taxon>Actinomycetes</taxon>
        <taxon>Mycobacteriales</taxon>
        <taxon>Corynebacteriaceae</taxon>
        <taxon>Corynebacterium</taxon>
    </lineage>
</organism>
<evidence type="ECO:0000313" key="3">
    <source>
        <dbReference type="Proteomes" id="UP000006078"/>
    </source>
</evidence>
<name>K0YQZ3_9CORY</name>
<comment type="caution">
    <text evidence="2">The sequence shown here is derived from an EMBL/GenBank/DDBJ whole genome shotgun (WGS) entry which is preliminary data.</text>
</comment>